<feature type="region of interest" description="Disordered" evidence="1">
    <location>
        <begin position="491"/>
        <end position="531"/>
    </location>
</feature>
<dbReference type="Proteomes" id="UP000827284">
    <property type="component" value="Unassembled WGS sequence"/>
</dbReference>
<evidence type="ECO:0000256" key="1">
    <source>
        <dbReference type="SAM" id="MobiDB-lite"/>
    </source>
</evidence>
<comment type="caution">
    <text evidence="2">The sequence shown here is derived from an EMBL/GenBank/DDBJ whole genome shotgun (WGS) entry which is preliminary data.</text>
</comment>
<reference evidence="2" key="2">
    <citation type="journal article" date="2022" name="Microbiol. Resour. Announc.">
        <title>Whole-Genome Sequence of Entomortierella parvispora E1425, a Mucoromycotan Fungus Associated with Burkholderiaceae-Related Endosymbiotic Bacteria.</title>
        <authorList>
            <person name="Herlambang A."/>
            <person name="Guo Y."/>
            <person name="Takashima Y."/>
            <person name="Narisawa K."/>
            <person name="Ohta H."/>
            <person name="Nishizawa T."/>
        </authorList>
    </citation>
    <scope>NUCLEOTIDE SEQUENCE</scope>
    <source>
        <strain evidence="2">E1425</strain>
    </source>
</reference>
<name>A0A9P3HFY1_9FUNG</name>
<gene>
    <name evidence="2" type="ORF">EMPS_08398</name>
</gene>
<dbReference type="EMBL" id="BQFW01000012">
    <property type="protein sequence ID" value="GJJ76039.1"/>
    <property type="molecule type" value="Genomic_DNA"/>
</dbReference>
<keyword evidence="3" id="KW-1185">Reference proteome</keyword>
<accession>A0A9P3HFY1</accession>
<protein>
    <submittedName>
        <fullName evidence="2">Uncharacterized protein</fullName>
    </submittedName>
</protein>
<sequence length="531" mass="59648">MVGKLFNDLVTTLDILLDSPTINVCVNHPSVCVLKGKVRIIAKRPFIFRSLQLHVLGLSRIIRNQGAKNSNYKQTFLDKTLDFCQNPEQSTSLHQGVNDIDFTIEFPSHVPSKRVQRQPSPVESSLTEGLCCLPTGPVKAVSTDSSISYTVCATLGMSRRDILVNNHVSTTVPFWVQSWQDTIDYRQSDDHSYHGKRRARIEFQFQVPKQLDSRRLGQSLFGINGSWKTLQDHLRVREIQYFLVEEEQQKFAGNSTPHVDTTIISTQVVYDCSQFTPAPTNAWNHLENPERLQILQPLRVLETSQLPFPHSLTISHKLRVLIRFDQTLSKERDLQLSFPVLVHPVLQEDGAPVHQDPTFDRALHRRRIRQALYGNRTVAGEGIEDGEGGYDDEDGFPLPIYADRETTVLLMVGEEIIAQPDIQVEEIEGLGLVLTPHELGSNNERSSHSSDHDGSDEQSMPLHSPVQAHLSSPPLSPVSSILSRTNIFDQQWSLPSDDTPDYSTVSEQGQIPGTLPPPYGYQSYPPSALSV</sequence>
<proteinExistence type="predicted"/>
<feature type="compositionally biased region" description="Low complexity" evidence="1">
    <location>
        <begin position="520"/>
        <end position="531"/>
    </location>
</feature>
<evidence type="ECO:0000313" key="3">
    <source>
        <dbReference type="Proteomes" id="UP000827284"/>
    </source>
</evidence>
<reference evidence="2" key="1">
    <citation type="submission" date="2021-11" db="EMBL/GenBank/DDBJ databases">
        <authorList>
            <person name="Herlambang A."/>
            <person name="Guo Y."/>
            <person name="Takashima Y."/>
            <person name="Nishizawa T."/>
        </authorList>
    </citation>
    <scope>NUCLEOTIDE SEQUENCE</scope>
    <source>
        <strain evidence="2">E1425</strain>
    </source>
</reference>
<feature type="compositionally biased region" description="Polar residues" evidence="1">
    <location>
        <begin position="491"/>
        <end position="511"/>
    </location>
</feature>
<dbReference type="OrthoDB" id="2418425at2759"/>
<feature type="compositionally biased region" description="Basic and acidic residues" evidence="1">
    <location>
        <begin position="445"/>
        <end position="455"/>
    </location>
</feature>
<feature type="region of interest" description="Disordered" evidence="1">
    <location>
        <begin position="438"/>
        <end position="477"/>
    </location>
</feature>
<organism evidence="2 3">
    <name type="scientific">Entomortierella parvispora</name>
    <dbReference type="NCBI Taxonomy" id="205924"/>
    <lineage>
        <taxon>Eukaryota</taxon>
        <taxon>Fungi</taxon>
        <taxon>Fungi incertae sedis</taxon>
        <taxon>Mucoromycota</taxon>
        <taxon>Mortierellomycotina</taxon>
        <taxon>Mortierellomycetes</taxon>
        <taxon>Mortierellales</taxon>
        <taxon>Mortierellaceae</taxon>
        <taxon>Entomortierella</taxon>
    </lineage>
</organism>
<evidence type="ECO:0000313" key="2">
    <source>
        <dbReference type="EMBL" id="GJJ76039.1"/>
    </source>
</evidence>
<dbReference type="AlphaFoldDB" id="A0A9P3HFY1"/>